<accession>A0A381WAI0</accession>
<protein>
    <recommendedName>
        <fullName evidence="2">Pyruvate/ketoisovalerate oxidoreductase catalytic domain-containing protein</fullName>
    </recommendedName>
</protein>
<dbReference type="EMBL" id="UINC01011184">
    <property type="protein sequence ID" value="SVA49482.1"/>
    <property type="molecule type" value="Genomic_DNA"/>
</dbReference>
<name>A0A381WAI0_9ZZZZ</name>
<gene>
    <name evidence="1" type="ORF">METZ01_LOCUS102336</name>
</gene>
<proteinExistence type="predicted"/>
<evidence type="ECO:0008006" key="2">
    <source>
        <dbReference type="Google" id="ProtNLM"/>
    </source>
</evidence>
<reference evidence="1" key="1">
    <citation type="submission" date="2018-05" db="EMBL/GenBank/DDBJ databases">
        <authorList>
            <person name="Lanie J.A."/>
            <person name="Ng W.-L."/>
            <person name="Kazmierczak K.M."/>
            <person name="Andrzejewski T.M."/>
            <person name="Davidsen T.M."/>
            <person name="Wayne K.J."/>
            <person name="Tettelin H."/>
            <person name="Glass J.I."/>
            <person name="Rusch D."/>
            <person name="Podicherti R."/>
            <person name="Tsui H.-C.T."/>
            <person name="Winkler M.E."/>
        </authorList>
    </citation>
    <scope>NUCLEOTIDE SEQUENCE</scope>
</reference>
<sequence>MNSDKYDFVISIGGAAGQGIAAPGDVLAWIFVRRGLHLYTYNAY</sequence>
<organism evidence="1">
    <name type="scientific">marine metagenome</name>
    <dbReference type="NCBI Taxonomy" id="408172"/>
    <lineage>
        <taxon>unclassified sequences</taxon>
        <taxon>metagenomes</taxon>
        <taxon>ecological metagenomes</taxon>
    </lineage>
</organism>
<feature type="non-terminal residue" evidence="1">
    <location>
        <position position="44"/>
    </location>
</feature>
<dbReference type="AlphaFoldDB" id="A0A381WAI0"/>
<evidence type="ECO:0000313" key="1">
    <source>
        <dbReference type="EMBL" id="SVA49482.1"/>
    </source>
</evidence>